<dbReference type="Proteomes" id="UP000631114">
    <property type="component" value="Unassembled WGS sequence"/>
</dbReference>
<dbReference type="InterPro" id="IPR027417">
    <property type="entry name" value="P-loop_NTPase"/>
</dbReference>
<dbReference type="EMBL" id="JADFTS010000008">
    <property type="protein sequence ID" value="KAF9593543.1"/>
    <property type="molecule type" value="Genomic_DNA"/>
</dbReference>
<gene>
    <name evidence="2" type="ORF">IFM89_024132</name>
</gene>
<reference evidence="2 3" key="1">
    <citation type="submission" date="2020-10" db="EMBL/GenBank/DDBJ databases">
        <title>The Coptis chinensis genome and diversification of protoberbering-type alkaloids.</title>
        <authorList>
            <person name="Wang B."/>
            <person name="Shu S."/>
            <person name="Song C."/>
            <person name="Liu Y."/>
        </authorList>
    </citation>
    <scope>NUCLEOTIDE SEQUENCE [LARGE SCALE GENOMIC DNA]</scope>
    <source>
        <strain evidence="2">HL-2020</strain>
        <tissue evidence="2">Leaf</tissue>
    </source>
</reference>
<protein>
    <submittedName>
        <fullName evidence="2">Uncharacterized protein</fullName>
    </submittedName>
</protein>
<proteinExistence type="predicted"/>
<evidence type="ECO:0000313" key="3">
    <source>
        <dbReference type="Proteomes" id="UP000631114"/>
    </source>
</evidence>
<evidence type="ECO:0000256" key="1">
    <source>
        <dbReference type="SAM" id="MobiDB-lite"/>
    </source>
</evidence>
<name>A0A835LFF6_9MAGN</name>
<keyword evidence="3" id="KW-1185">Reference proteome</keyword>
<organism evidence="2 3">
    <name type="scientific">Coptis chinensis</name>
    <dbReference type="NCBI Taxonomy" id="261450"/>
    <lineage>
        <taxon>Eukaryota</taxon>
        <taxon>Viridiplantae</taxon>
        <taxon>Streptophyta</taxon>
        <taxon>Embryophyta</taxon>
        <taxon>Tracheophyta</taxon>
        <taxon>Spermatophyta</taxon>
        <taxon>Magnoliopsida</taxon>
        <taxon>Ranunculales</taxon>
        <taxon>Ranunculaceae</taxon>
        <taxon>Coptidoideae</taxon>
        <taxon>Coptis</taxon>
    </lineage>
</organism>
<sequence length="135" mass="14996">MREQNPGNTLLESAYGRKGDRADPSTWPEVKGPLTVVLFEGWMLGFKPIPNEVVKAVDPQLSRLRSQAASTNGDSIVNISSWVTLRIEIAMREEGKPERPMRRLGTLFHATSKAYKAYLPKNVLEGPLGYDPSIS</sequence>
<feature type="region of interest" description="Disordered" evidence="1">
    <location>
        <begin position="1"/>
        <end position="28"/>
    </location>
</feature>
<dbReference type="AlphaFoldDB" id="A0A835LFF6"/>
<feature type="compositionally biased region" description="Polar residues" evidence="1">
    <location>
        <begin position="1"/>
        <end position="11"/>
    </location>
</feature>
<accession>A0A835LFF6</accession>
<comment type="caution">
    <text evidence="2">The sequence shown here is derived from an EMBL/GenBank/DDBJ whole genome shotgun (WGS) entry which is preliminary data.</text>
</comment>
<dbReference type="Gene3D" id="3.40.50.300">
    <property type="entry name" value="P-loop containing nucleotide triphosphate hydrolases"/>
    <property type="match status" value="1"/>
</dbReference>
<dbReference type="OrthoDB" id="347435at2759"/>
<evidence type="ECO:0000313" key="2">
    <source>
        <dbReference type="EMBL" id="KAF9593543.1"/>
    </source>
</evidence>